<keyword evidence="4" id="KW-1185">Reference proteome</keyword>
<protein>
    <submittedName>
        <fullName evidence="3">Alkanesulfonate monooxygenase SsuD/methylene tetrahydromethanopterin reductase-like flavin-dependent oxidoreductase (Luciferase family)</fullName>
    </submittedName>
</protein>
<evidence type="ECO:0000313" key="3">
    <source>
        <dbReference type="EMBL" id="MBB4133846.1"/>
    </source>
</evidence>
<dbReference type="Gene3D" id="3.20.20.30">
    <property type="entry name" value="Luciferase-like domain"/>
    <property type="match status" value="1"/>
</dbReference>
<comment type="caution">
    <text evidence="3">The sequence shown here is derived from an EMBL/GenBank/DDBJ whole genome shotgun (WGS) entry which is preliminary data.</text>
</comment>
<dbReference type="AlphaFoldDB" id="A0A840EVI0"/>
<dbReference type="RefSeq" id="WP_183368984.1">
    <property type="nucleotide sequence ID" value="NZ_BAABHL010000045.1"/>
</dbReference>
<dbReference type="PANTHER" id="PTHR43244:SF1">
    <property type="entry name" value="5,10-METHYLENETETRAHYDROMETHANOPTERIN REDUCTASE"/>
    <property type="match status" value="1"/>
</dbReference>
<name>A0A840EVI0_9ACTN</name>
<dbReference type="SUPFAM" id="SSF51679">
    <property type="entry name" value="Bacterial luciferase-like"/>
    <property type="match status" value="1"/>
</dbReference>
<keyword evidence="3" id="KW-0503">Monooxygenase</keyword>
<dbReference type="Proteomes" id="UP000551501">
    <property type="component" value="Unassembled WGS sequence"/>
</dbReference>
<evidence type="ECO:0000313" key="4">
    <source>
        <dbReference type="Proteomes" id="UP000551501"/>
    </source>
</evidence>
<dbReference type="InterPro" id="IPR050564">
    <property type="entry name" value="F420-G6PD/mer"/>
</dbReference>
<dbReference type="GO" id="GO:0004497">
    <property type="term" value="F:monooxygenase activity"/>
    <property type="evidence" value="ECO:0007669"/>
    <property type="project" value="UniProtKB-KW"/>
</dbReference>
<dbReference type="InterPro" id="IPR036661">
    <property type="entry name" value="Luciferase-like_sf"/>
</dbReference>
<feature type="domain" description="Luciferase-like" evidence="2">
    <location>
        <begin position="11"/>
        <end position="295"/>
    </location>
</feature>
<dbReference type="GO" id="GO:0016705">
    <property type="term" value="F:oxidoreductase activity, acting on paired donors, with incorporation or reduction of molecular oxygen"/>
    <property type="evidence" value="ECO:0007669"/>
    <property type="project" value="InterPro"/>
</dbReference>
<reference evidence="3 4" key="1">
    <citation type="submission" date="2020-08" db="EMBL/GenBank/DDBJ databases">
        <title>Sequencing the genomes of 1000 actinobacteria strains.</title>
        <authorList>
            <person name="Klenk H.-P."/>
        </authorList>
    </citation>
    <scope>NUCLEOTIDE SEQUENCE [LARGE SCALE GENOMIC DNA]</scope>
    <source>
        <strain evidence="3 4">DSM 45298</strain>
    </source>
</reference>
<organism evidence="3 4">
    <name type="scientific">Gordonia humi</name>
    <dbReference type="NCBI Taxonomy" id="686429"/>
    <lineage>
        <taxon>Bacteria</taxon>
        <taxon>Bacillati</taxon>
        <taxon>Actinomycetota</taxon>
        <taxon>Actinomycetes</taxon>
        <taxon>Mycobacteriales</taxon>
        <taxon>Gordoniaceae</taxon>
        <taxon>Gordonia</taxon>
    </lineage>
</organism>
<sequence>MKFGLPWPDGEVAAEAEAAGVAAFCTGDFVDNDSYALLADMVDKTSTAQVGTGIAYAFSRSPYAHASAVRTLHAKAPGRMFVGLGAGAYSINRDWFGVAADRPVARMSDMAGAVRAWLSAENGERVTYDGEFYRIDARVAAPVLGRLDVPILFAGFNKGMVAAAVKSADGVIGHGLFTRRWWDDVVRPAEEKGLAAADKQSTVEHGWLITAVDDDDSERAIADARRMVAFYLTVKTYDQYVEHHGWTDAVDALRVAFKAGDMDGLAAAVTDEMLDQIAICGTTADARTRLDQRRAEGSLARDITYLAPPSFLVSGRRRQAYARSSLQLVTD</sequence>
<dbReference type="PANTHER" id="PTHR43244">
    <property type="match status" value="1"/>
</dbReference>
<dbReference type="InterPro" id="IPR011251">
    <property type="entry name" value="Luciferase-like_dom"/>
</dbReference>
<dbReference type="EMBL" id="JACIFP010000001">
    <property type="protein sequence ID" value="MBB4133846.1"/>
    <property type="molecule type" value="Genomic_DNA"/>
</dbReference>
<accession>A0A840EVI0</accession>
<proteinExistence type="predicted"/>
<dbReference type="Pfam" id="PF00296">
    <property type="entry name" value="Bac_luciferase"/>
    <property type="match status" value="1"/>
</dbReference>
<evidence type="ECO:0000259" key="2">
    <source>
        <dbReference type="Pfam" id="PF00296"/>
    </source>
</evidence>
<gene>
    <name evidence="3" type="ORF">BKA16_000398</name>
</gene>
<keyword evidence="1" id="KW-0560">Oxidoreductase</keyword>
<dbReference type="CDD" id="cd01097">
    <property type="entry name" value="Tetrahydromethanopterin_reductase"/>
    <property type="match status" value="1"/>
</dbReference>
<evidence type="ECO:0000256" key="1">
    <source>
        <dbReference type="ARBA" id="ARBA00023002"/>
    </source>
</evidence>